<dbReference type="PANTHER" id="PTHR24113:SF12">
    <property type="entry name" value="RAN GTPASE-ACTIVATING PROTEIN 1"/>
    <property type="match status" value="1"/>
</dbReference>
<dbReference type="InterPro" id="IPR027038">
    <property type="entry name" value="RanGap"/>
</dbReference>
<keyword evidence="2" id="KW-0433">Leucine-rich repeat</keyword>
<dbReference type="SUPFAM" id="SSF52047">
    <property type="entry name" value="RNI-like"/>
    <property type="match status" value="2"/>
</dbReference>
<dbReference type="GO" id="GO:0031267">
    <property type="term" value="F:small GTPase binding"/>
    <property type="evidence" value="ECO:0007669"/>
    <property type="project" value="TreeGrafter"/>
</dbReference>
<evidence type="ECO:0000313" key="6">
    <source>
        <dbReference type="Proteomes" id="UP000738359"/>
    </source>
</evidence>
<keyword evidence="3" id="KW-0677">Repeat</keyword>
<dbReference type="Proteomes" id="UP000738359">
    <property type="component" value="Unassembled WGS sequence"/>
</dbReference>
<dbReference type="InterPro" id="IPR032675">
    <property type="entry name" value="LRR_dom_sf"/>
</dbReference>
<keyword evidence="1" id="KW-0343">GTPase activation</keyword>
<feature type="compositionally biased region" description="Polar residues" evidence="4">
    <location>
        <begin position="85"/>
        <end position="116"/>
    </location>
</feature>
<dbReference type="GO" id="GO:0005829">
    <property type="term" value="C:cytosol"/>
    <property type="evidence" value="ECO:0007669"/>
    <property type="project" value="TreeGrafter"/>
</dbReference>
<keyword evidence="6" id="KW-1185">Reference proteome</keyword>
<protein>
    <recommendedName>
        <fullName evidence="7">RNI-like protein</fullName>
    </recommendedName>
</protein>
<dbReference type="Pfam" id="PF13516">
    <property type="entry name" value="LRR_6"/>
    <property type="match status" value="11"/>
</dbReference>
<dbReference type="EMBL" id="JAAAHY010001129">
    <property type="protein sequence ID" value="KAF9952313.1"/>
    <property type="molecule type" value="Genomic_DNA"/>
</dbReference>
<gene>
    <name evidence="5" type="ORF">BGZ70_000632</name>
</gene>
<accession>A0A9P6J0P5</accession>
<dbReference type="InterPro" id="IPR001611">
    <property type="entry name" value="Leu-rich_rpt"/>
</dbReference>
<evidence type="ECO:0000256" key="2">
    <source>
        <dbReference type="ARBA" id="ARBA00022614"/>
    </source>
</evidence>
<name>A0A9P6J0P5_MORAP</name>
<reference evidence="5" key="1">
    <citation type="journal article" date="2020" name="Fungal Divers.">
        <title>Resolving the Mortierellaceae phylogeny through synthesis of multi-gene phylogenetics and phylogenomics.</title>
        <authorList>
            <person name="Vandepol N."/>
            <person name="Liber J."/>
            <person name="Desiro A."/>
            <person name="Na H."/>
            <person name="Kennedy M."/>
            <person name="Barry K."/>
            <person name="Grigoriev I.V."/>
            <person name="Miller A.N."/>
            <person name="O'Donnell K."/>
            <person name="Stajich J.E."/>
            <person name="Bonito G."/>
        </authorList>
    </citation>
    <scope>NUCLEOTIDE SEQUENCE</scope>
    <source>
        <strain evidence="5">CK1249</strain>
    </source>
</reference>
<sequence length="929" mass="100688">MSNKDSPQLLHNGSKTLHVKTHSGTLETQGDVHALLGDVQETPPNADTHVCDDDPVNLKRDANDNELPSKLAHRPGEVVGITTSAVSSRSPAASHESNFISSRRLTSQDTIPQSPSALPLAEGELKQSHVSCKNHVASIKDGQNEQIREAQCQMPQVPDPPAVMRGRVHTLLGQTYELHELPVPREHTKEVKEHRSDNVSIPNHVHIVPHKGYDLQKPNEFFQLYGRYILTLLEMIKYGVTISGFVVPALSTVNASGPSYIFKDSLSTISESDVDHSIEYLQQFADRTSVGQGREQTDGIESYERSNASEGGADLRHLKDFIKDADEHWLPGNLYRVITQQGHVAWVCDDHYRLTYGKIEDQALAAAVEMNGGSYQPQLGKISITLGSNCRAAGFFDALVVARPVVDLDVLFDWDCSRSELEAFEGALKKLTLRKLRIELRHLQTSLVSKLFPMATRHEILFRILGHPSLRIIHIVIPKDIATSSSPPPITARYLSKLYFELTARSIGGNGALELCKSLKTNLTLTALRLVGNSIGDNEARALSKALESNSILTILDLAGNSIRDEGASALSKALRINTTLDKLGLVDNSIGDNGARAISDALKTNSTLTILDLRNNLVWYPGFLALSEIIRTNSTMTTLDLRGNLIGDKSVLEFTDALRTKSIIVTLDLYHSSIEDEGVKALSDAVKSNSTLIALDLGSNSIGDNGAVALSGALKANCTLAALDLRVNSIGDNGVLALLQALKRNSTLTTLNLAWNLIKGNGAQALSGALRINSTLTVLYLSFNSIGDKGARAISKGLEANTALTALYLSSNGIGDKGARALARALKINSALTSLDLYHNVIGNNGARALSKPLKTSSRLTALYLGQNAIEDSGIVALTEALKTNVTLAKLYVLGNPFGDNGHRALYQMSMARRCDITHGIEIDLKLR</sequence>
<comment type="caution">
    <text evidence="5">The sequence shown here is derived from an EMBL/GenBank/DDBJ whole genome shotgun (WGS) entry which is preliminary data.</text>
</comment>
<organism evidence="5 6">
    <name type="scientific">Mortierella alpina</name>
    <name type="common">Oleaginous fungus</name>
    <name type="synonym">Mortierella renispora</name>
    <dbReference type="NCBI Taxonomy" id="64518"/>
    <lineage>
        <taxon>Eukaryota</taxon>
        <taxon>Fungi</taxon>
        <taxon>Fungi incertae sedis</taxon>
        <taxon>Mucoromycota</taxon>
        <taxon>Mortierellomycotina</taxon>
        <taxon>Mortierellomycetes</taxon>
        <taxon>Mortierellales</taxon>
        <taxon>Mortierellaceae</taxon>
        <taxon>Mortierella</taxon>
    </lineage>
</organism>
<dbReference type="GO" id="GO:0005634">
    <property type="term" value="C:nucleus"/>
    <property type="evidence" value="ECO:0007669"/>
    <property type="project" value="TreeGrafter"/>
</dbReference>
<evidence type="ECO:0000256" key="3">
    <source>
        <dbReference type="ARBA" id="ARBA00022737"/>
    </source>
</evidence>
<evidence type="ECO:0000313" key="5">
    <source>
        <dbReference type="EMBL" id="KAF9952313.1"/>
    </source>
</evidence>
<dbReference type="GO" id="GO:0048471">
    <property type="term" value="C:perinuclear region of cytoplasm"/>
    <property type="evidence" value="ECO:0007669"/>
    <property type="project" value="TreeGrafter"/>
</dbReference>
<proteinExistence type="predicted"/>
<dbReference type="PANTHER" id="PTHR24113">
    <property type="entry name" value="RAN GTPASE-ACTIVATING PROTEIN 1"/>
    <property type="match status" value="1"/>
</dbReference>
<dbReference type="GO" id="GO:0005096">
    <property type="term" value="F:GTPase activator activity"/>
    <property type="evidence" value="ECO:0007669"/>
    <property type="project" value="UniProtKB-KW"/>
</dbReference>
<dbReference type="GO" id="GO:0006913">
    <property type="term" value="P:nucleocytoplasmic transport"/>
    <property type="evidence" value="ECO:0007669"/>
    <property type="project" value="TreeGrafter"/>
</dbReference>
<dbReference type="Gene3D" id="3.80.10.10">
    <property type="entry name" value="Ribonuclease Inhibitor"/>
    <property type="match status" value="4"/>
</dbReference>
<dbReference type="SMART" id="SM00368">
    <property type="entry name" value="LRR_RI"/>
    <property type="match status" value="13"/>
</dbReference>
<feature type="region of interest" description="Disordered" evidence="4">
    <location>
        <begin position="85"/>
        <end position="117"/>
    </location>
</feature>
<dbReference type="OrthoDB" id="120976at2759"/>
<dbReference type="AlphaFoldDB" id="A0A9P6J0P5"/>
<evidence type="ECO:0000256" key="1">
    <source>
        <dbReference type="ARBA" id="ARBA00022468"/>
    </source>
</evidence>
<evidence type="ECO:0000256" key="4">
    <source>
        <dbReference type="SAM" id="MobiDB-lite"/>
    </source>
</evidence>
<evidence type="ECO:0008006" key="7">
    <source>
        <dbReference type="Google" id="ProtNLM"/>
    </source>
</evidence>